<keyword evidence="3" id="KW-1185">Reference proteome</keyword>
<dbReference type="AlphaFoldDB" id="A0A4R6KKJ3"/>
<organism evidence="2 3">
    <name type="scientific">Kribbella caucasensis</name>
    <dbReference type="NCBI Taxonomy" id="2512215"/>
    <lineage>
        <taxon>Bacteria</taxon>
        <taxon>Bacillati</taxon>
        <taxon>Actinomycetota</taxon>
        <taxon>Actinomycetes</taxon>
        <taxon>Propionibacteriales</taxon>
        <taxon>Kribbellaceae</taxon>
        <taxon>Kribbella</taxon>
    </lineage>
</organism>
<proteinExistence type="inferred from homology"/>
<evidence type="ECO:0000256" key="1">
    <source>
        <dbReference type="ARBA" id="ARBA00038414"/>
    </source>
</evidence>
<reference evidence="2 3" key="1">
    <citation type="submission" date="2019-03" db="EMBL/GenBank/DDBJ databases">
        <title>Genomic Encyclopedia of Type Strains, Phase III (KMG-III): the genomes of soil and plant-associated and newly described type strains.</title>
        <authorList>
            <person name="Whitman W."/>
        </authorList>
    </citation>
    <scope>NUCLEOTIDE SEQUENCE [LARGE SCALE GENOMIC DNA]</scope>
    <source>
        <strain evidence="2 3">VKM Ac-2527</strain>
    </source>
</reference>
<dbReference type="Proteomes" id="UP000295388">
    <property type="component" value="Unassembled WGS sequence"/>
</dbReference>
<name>A0A4R6KKJ3_9ACTN</name>
<dbReference type="InterPro" id="IPR053714">
    <property type="entry name" value="Iso_Racemase_Enz_sf"/>
</dbReference>
<sequence length="277" mass="30203">MPRILYLSMSREEYSPNYFPFLRSYIEQVKSPETEVDLRGTRVGRIDSFRFFETLDWISILDSVVGAEQEGYDAVAIGNILDPALREARSMVDIPVLGLGETSMLTACMMGSTFALVGVNPYFGGRFEENVAKYGLKERLASIECMGLTPHELDACFSDESGRDKAIESFTEAARASLAKGAEVVIPAGGRLTAFLNAVGIREVDGAPLLDGTVSLVAATEAAIRIREQSGSFVSRRRLYAKAAESSIRQAAVEYAEGYNLPALGRIATDLTDSEKE</sequence>
<protein>
    <submittedName>
        <fullName evidence="2">Allantoin racemase</fullName>
    </submittedName>
</protein>
<dbReference type="PANTHER" id="PTHR28047:SF5">
    <property type="entry name" value="PROTEIN DCG1"/>
    <property type="match status" value="1"/>
</dbReference>
<dbReference type="Pfam" id="PF01177">
    <property type="entry name" value="Asp_Glu_race"/>
    <property type="match status" value="1"/>
</dbReference>
<dbReference type="OrthoDB" id="9791723at2"/>
<accession>A0A4R6KKJ3</accession>
<dbReference type="InterPro" id="IPR015942">
    <property type="entry name" value="Asp/Glu/hydantoin_racemase"/>
</dbReference>
<dbReference type="PANTHER" id="PTHR28047">
    <property type="entry name" value="PROTEIN DCG1"/>
    <property type="match status" value="1"/>
</dbReference>
<dbReference type="InterPro" id="IPR052186">
    <property type="entry name" value="Hydantoin_racemase-like"/>
</dbReference>
<dbReference type="RefSeq" id="WP_133799589.1">
    <property type="nucleotide sequence ID" value="NZ_SNWQ01000003.1"/>
</dbReference>
<dbReference type="GO" id="GO:0047661">
    <property type="term" value="F:amino-acid racemase activity"/>
    <property type="evidence" value="ECO:0007669"/>
    <property type="project" value="InterPro"/>
</dbReference>
<dbReference type="Gene3D" id="3.40.50.12500">
    <property type="match status" value="1"/>
</dbReference>
<dbReference type="EMBL" id="SNWQ01000003">
    <property type="protein sequence ID" value="TDO51683.1"/>
    <property type="molecule type" value="Genomic_DNA"/>
</dbReference>
<comment type="similarity">
    <text evidence="1">Belongs to the HyuE racemase family.</text>
</comment>
<evidence type="ECO:0000313" key="3">
    <source>
        <dbReference type="Proteomes" id="UP000295388"/>
    </source>
</evidence>
<gene>
    <name evidence="2" type="ORF">EV643_103422</name>
</gene>
<comment type="caution">
    <text evidence="2">The sequence shown here is derived from an EMBL/GenBank/DDBJ whole genome shotgun (WGS) entry which is preliminary data.</text>
</comment>
<evidence type="ECO:0000313" key="2">
    <source>
        <dbReference type="EMBL" id="TDO51683.1"/>
    </source>
</evidence>